<dbReference type="AlphaFoldDB" id="A0A9W7CQ20"/>
<evidence type="ECO:0000259" key="6">
    <source>
        <dbReference type="PROSITE" id="PS50217"/>
    </source>
</evidence>
<dbReference type="PROSITE" id="PS50217">
    <property type="entry name" value="BZIP"/>
    <property type="match status" value="1"/>
</dbReference>
<dbReference type="OrthoDB" id="161428at2759"/>
<dbReference type="Proteomes" id="UP001165121">
    <property type="component" value="Unassembled WGS sequence"/>
</dbReference>
<feature type="compositionally biased region" description="Low complexity" evidence="5">
    <location>
        <begin position="65"/>
        <end position="97"/>
    </location>
</feature>
<dbReference type="PANTHER" id="PTHR24113">
    <property type="entry name" value="RAN GTPASE-ACTIVATING PROTEIN 1"/>
    <property type="match status" value="1"/>
</dbReference>
<dbReference type="Gene3D" id="3.80.10.10">
    <property type="entry name" value="Ribonuclease Inhibitor"/>
    <property type="match status" value="1"/>
</dbReference>
<dbReference type="InterPro" id="IPR027038">
    <property type="entry name" value="RanGap"/>
</dbReference>
<keyword evidence="1" id="KW-0343">GTPase activation</keyword>
<dbReference type="GO" id="GO:0005096">
    <property type="term" value="F:GTPase activator activity"/>
    <property type="evidence" value="ECO:0007669"/>
    <property type="project" value="UniProtKB-KW"/>
</dbReference>
<dbReference type="InterPro" id="IPR004827">
    <property type="entry name" value="bZIP"/>
</dbReference>
<dbReference type="GO" id="GO:0048471">
    <property type="term" value="C:perinuclear region of cytoplasm"/>
    <property type="evidence" value="ECO:0007669"/>
    <property type="project" value="TreeGrafter"/>
</dbReference>
<dbReference type="SUPFAM" id="SSF57959">
    <property type="entry name" value="Leucine zipper domain"/>
    <property type="match status" value="1"/>
</dbReference>
<feature type="coiled-coil region" evidence="4">
    <location>
        <begin position="151"/>
        <end position="185"/>
    </location>
</feature>
<feature type="compositionally biased region" description="Basic and acidic residues" evidence="5">
    <location>
        <begin position="407"/>
        <end position="417"/>
    </location>
</feature>
<keyword evidence="4" id="KW-0175">Coiled coil</keyword>
<comment type="caution">
    <text evidence="7">The sequence shown here is derived from an EMBL/GenBank/DDBJ whole genome shotgun (WGS) entry which is preliminary data.</text>
</comment>
<dbReference type="EMBL" id="BSXT01000901">
    <property type="protein sequence ID" value="GMF35892.1"/>
    <property type="molecule type" value="Genomic_DNA"/>
</dbReference>
<evidence type="ECO:0000256" key="3">
    <source>
        <dbReference type="ARBA" id="ARBA00022737"/>
    </source>
</evidence>
<evidence type="ECO:0000256" key="2">
    <source>
        <dbReference type="ARBA" id="ARBA00022614"/>
    </source>
</evidence>
<dbReference type="GO" id="GO:0005829">
    <property type="term" value="C:cytosol"/>
    <property type="evidence" value="ECO:0007669"/>
    <property type="project" value="TreeGrafter"/>
</dbReference>
<dbReference type="GO" id="GO:0005634">
    <property type="term" value="C:nucleus"/>
    <property type="evidence" value="ECO:0007669"/>
    <property type="project" value="TreeGrafter"/>
</dbReference>
<dbReference type="InterPro" id="IPR046347">
    <property type="entry name" value="bZIP_sf"/>
</dbReference>
<dbReference type="CDD" id="cd14809">
    <property type="entry name" value="bZIP_AUREO-like"/>
    <property type="match status" value="1"/>
</dbReference>
<feature type="compositionally biased region" description="Polar residues" evidence="5">
    <location>
        <begin position="115"/>
        <end position="131"/>
    </location>
</feature>
<dbReference type="GO" id="GO:0006913">
    <property type="term" value="P:nucleocytoplasmic transport"/>
    <property type="evidence" value="ECO:0007669"/>
    <property type="project" value="TreeGrafter"/>
</dbReference>
<dbReference type="GO" id="GO:0003700">
    <property type="term" value="F:DNA-binding transcription factor activity"/>
    <property type="evidence" value="ECO:0007669"/>
    <property type="project" value="InterPro"/>
</dbReference>
<dbReference type="PANTHER" id="PTHR24113:SF12">
    <property type="entry name" value="RAN GTPASE-ACTIVATING PROTEIN 1"/>
    <property type="match status" value="1"/>
</dbReference>
<dbReference type="InterPro" id="IPR032675">
    <property type="entry name" value="LRR_dom_sf"/>
</dbReference>
<feature type="compositionally biased region" description="Basic and acidic residues" evidence="5">
    <location>
        <begin position="368"/>
        <end position="378"/>
    </location>
</feature>
<keyword evidence="8" id="KW-1185">Reference proteome</keyword>
<feature type="compositionally biased region" description="Basic and acidic residues" evidence="5">
    <location>
        <begin position="36"/>
        <end position="45"/>
    </location>
</feature>
<feature type="domain" description="BZIP" evidence="6">
    <location>
        <begin position="133"/>
        <end position="177"/>
    </location>
</feature>
<evidence type="ECO:0000313" key="8">
    <source>
        <dbReference type="Proteomes" id="UP001165121"/>
    </source>
</evidence>
<feature type="compositionally biased region" description="Low complexity" evidence="5">
    <location>
        <begin position="351"/>
        <end position="361"/>
    </location>
</feature>
<gene>
    <name evidence="7" type="ORF">Pfra01_000962200</name>
</gene>
<organism evidence="7 8">
    <name type="scientific">Phytophthora fragariaefolia</name>
    <dbReference type="NCBI Taxonomy" id="1490495"/>
    <lineage>
        <taxon>Eukaryota</taxon>
        <taxon>Sar</taxon>
        <taxon>Stramenopiles</taxon>
        <taxon>Oomycota</taxon>
        <taxon>Peronosporomycetes</taxon>
        <taxon>Peronosporales</taxon>
        <taxon>Peronosporaceae</taxon>
        <taxon>Phytophthora</taxon>
    </lineage>
</organism>
<feature type="region of interest" description="Disordered" evidence="5">
    <location>
        <begin position="210"/>
        <end position="232"/>
    </location>
</feature>
<dbReference type="SUPFAM" id="SSF52047">
    <property type="entry name" value="RNI-like"/>
    <property type="match status" value="1"/>
</dbReference>
<name>A0A9W7CQ20_9STRA</name>
<evidence type="ECO:0000256" key="5">
    <source>
        <dbReference type="SAM" id="MobiDB-lite"/>
    </source>
</evidence>
<evidence type="ECO:0000313" key="7">
    <source>
        <dbReference type="EMBL" id="GMF35892.1"/>
    </source>
</evidence>
<evidence type="ECO:0000256" key="4">
    <source>
        <dbReference type="SAM" id="Coils"/>
    </source>
</evidence>
<dbReference type="GO" id="GO:0031267">
    <property type="term" value="F:small GTPase binding"/>
    <property type="evidence" value="ECO:0007669"/>
    <property type="project" value="TreeGrafter"/>
</dbReference>
<sequence length="907" mass="101750">MSLDYGAPIVLPPIGPLFAGSASPTAALLAYESEEQREQYEEDMARYFGVPLPSYMRRRREQRQEQQQQQQQMQQQQEPASLRTPTSVSSLAPSSSPVRKDGANAKTALPLLQLDSPTQTDGSATEHSPSGEQEKLRVSRERNRLHAQRTRIRKRELLESLKERIEALQDEYELLKQAYDFHATAVCLLRLGNVVDVPCVHKLEQVGVNATEDRDEDGQLCEPPAKHDSDVDADHEDAHEHEKGCACHDKDAVAPDACTGEQSAAMSRCKDVTEKRAALRMPMATSPVARRSQLSPLHSIAPRFRGEEDADDEAVDTNLEEDLLMEIRSTVAKLLAEKYLEQLENELRGYDGSSSNSGNDSCENDQTASRDRNMREELYSDEEAMPQRRTEPKRDRKKASRSVVKVTNEEKGDDTTKRRPKPIPASVNNSIVAKEHFRACFVEVNPVQLRDIRTLVLSSQELHIHHLRTLSKNLFLFSNLKSVNLSNNQLDDSGTRSLGCLQKVGSSHITKTEPPCIVPYEGVCCDEAIAVNEFLLHFRLSVKDQTEKLASLSEQWLDYAPRRMPTQPKSKDMKNRSTEITTAATEFSQHLAEQLQQGGKHSSLQSLGLCYAEISRRVVLNTVRMANRLTALDLSFAFIGIPGAQVVAAALRIDGFSTLTQLTMRCNRTKSMGAQTILAALHRNERLTFLNLSHNEIRSDIVEDVVDLLQHNKVLSHLNLAENDLISGEKQHIDDELYSLRDAIVEHGALLSLGQLNCLGANEDQQRVLQDALDYNRITDDQNVLDSINTVTTSRPTDDSAPPRKRHVVSTMIELSDAETLTTVWQRKITRRGRVSIKWRMAVRKRLPPQGSPLRWNVVVSRKCEVHGCVEDEAATALIFHDEGTGAKLMCWVTLTSLTSQCRTSFL</sequence>
<keyword evidence="3" id="KW-0677">Repeat</keyword>
<reference evidence="7" key="1">
    <citation type="submission" date="2023-04" db="EMBL/GenBank/DDBJ databases">
        <title>Phytophthora fragariaefolia NBRC 109709.</title>
        <authorList>
            <person name="Ichikawa N."/>
            <person name="Sato H."/>
            <person name="Tonouchi N."/>
        </authorList>
    </citation>
    <scope>NUCLEOTIDE SEQUENCE</scope>
    <source>
        <strain evidence="7">NBRC 109709</strain>
    </source>
</reference>
<accession>A0A9W7CQ20</accession>
<feature type="compositionally biased region" description="Basic and acidic residues" evidence="5">
    <location>
        <begin position="132"/>
        <end position="143"/>
    </location>
</feature>
<feature type="compositionally biased region" description="Basic and acidic residues" evidence="5">
    <location>
        <begin position="385"/>
        <end position="394"/>
    </location>
</feature>
<proteinExistence type="predicted"/>
<protein>
    <submittedName>
        <fullName evidence="7">Unnamed protein product</fullName>
    </submittedName>
</protein>
<dbReference type="Gene3D" id="1.20.5.170">
    <property type="match status" value="1"/>
</dbReference>
<feature type="region of interest" description="Disordered" evidence="5">
    <location>
        <begin position="349"/>
        <end position="425"/>
    </location>
</feature>
<evidence type="ECO:0000256" key="1">
    <source>
        <dbReference type="ARBA" id="ARBA00022468"/>
    </source>
</evidence>
<feature type="region of interest" description="Disordered" evidence="5">
    <location>
        <begin position="36"/>
        <end position="143"/>
    </location>
</feature>
<keyword evidence="2" id="KW-0433">Leucine-rich repeat</keyword>